<evidence type="ECO:0000313" key="5">
    <source>
        <dbReference type="Proteomes" id="UP000823641"/>
    </source>
</evidence>
<evidence type="ECO:0000313" key="4">
    <source>
        <dbReference type="EMBL" id="MBO8461078.1"/>
    </source>
</evidence>
<feature type="region of interest" description="Disordered" evidence="1">
    <location>
        <begin position="751"/>
        <end position="785"/>
    </location>
</feature>
<dbReference type="AlphaFoldDB" id="A0A9D9HW19"/>
<dbReference type="GO" id="GO:0009279">
    <property type="term" value="C:cell outer membrane"/>
    <property type="evidence" value="ECO:0007669"/>
    <property type="project" value="TreeGrafter"/>
</dbReference>
<reference evidence="4" key="1">
    <citation type="submission" date="2020-10" db="EMBL/GenBank/DDBJ databases">
        <authorList>
            <person name="Gilroy R."/>
        </authorList>
    </citation>
    <scope>NUCLEOTIDE SEQUENCE</scope>
    <source>
        <strain evidence="4">G3-3990</strain>
    </source>
</reference>
<dbReference type="EMBL" id="JADIMG010000111">
    <property type="protein sequence ID" value="MBO8461078.1"/>
    <property type="molecule type" value="Genomic_DNA"/>
</dbReference>
<sequence>MIKVHEIILRSILLCFSVFSVSMVAAQQPLADTASVSTQNTDTLAVLTDSVAAPALSDTLTEKSEKKPLLDAPVVYSAKDSIVLWGNGTAFLHGEGDVTYQEMNLKSAYIRVKMDSSLIYARGVTDTLGEVTGTPVFSDKGTEYESKEMTYNLKTKKGFIRQVVTQQGEGYIVSERTKKGADDSFCMADGKYTTCDDHEHPHFYLNLTKAKVEPGKYVATGPAYLVLADVPLPLAIPFGFFPFTSKYSSGIIMPSYGDDASRGFYLSNGGYYFAINDYFDLELTGDIYTKGTWAVNLRSNYVKRYKFRGNLNISYRNDVTSEKDLPDYSKATNMSIQWSHSQDAKANPYSTFSASVNFSTSGYNRNNIDSYYNGALNSENTKSSSVSFSQRFPDSPWSISGSVSVAQRTKDSTINLSLPTLSINMSRIYPFKRKNPVGKERWYEKISLQYTGAINNSIDTKESLLFKSSFVNDWRNGVKHTIPISATFTLFKYINVTPSINYTSRFYFKRIDQSWNEQTNEVQKDTTNGFYYVQDFSLGVSASTKLYGFYIPIRKIFGDKIDRIRHVITPTVGLSWRPDFGTPFWGYYGTYDRPINPNDPNDLRRKTVTYSRYEGSLYGTAPSGKSGMVNLSLANNLEMKIRNDKDTTGKEPFKVISLIDNFSVSTGYNMAADSMRWSVFNANLRMKLWKGYTLSLSGQFDPYQYGLNEFGSPVRINKWRKFPKFMGTSTTVSYTLSNATFKKWFGGGDDSSTATDEQLQDGQADQGSDFQENNSSQKKKKGVEMGEDGYQKVEIPWSLSINYTVSYGQSGVFNKEKMDYDMKFTHNLNLSGNISLGKGWRISATTSYDFAAKQFTYTNFTVNRDLHCWSMSGSFVPFGLYKSYTFKIGVNASMLADLKYEKQSDYGRPTTTWW</sequence>
<dbReference type="GO" id="GO:1990351">
    <property type="term" value="C:transporter complex"/>
    <property type="evidence" value="ECO:0007669"/>
    <property type="project" value="TreeGrafter"/>
</dbReference>
<name>A0A9D9HW19_9BACT</name>
<comment type="caution">
    <text evidence="4">The sequence shown here is derived from an EMBL/GenBank/DDBJ whole genome shotgun (WGS) entry which is preliminary data.</text>
</comment>
<dbReference type="InterPro" id="IPR045659">
    <property type="entry name" value="LptD_2"/>
</dbReference>
<feature type="signal peptide" evidence="2">
    <location>
        <begin position="1"/>
        <end position="26"/>
    </location>
</feature>
<protein>
    <submittedName>
        <fullName evidence="4">LPS-assembly protein LptD</fullName>
    </submittedName>
</protein>
<gene>
    <name evidence="4" type="ORF">IAA73_12235</name>
</gene>
<dbReference type="PANTHER" id="PTHR30189">
    <property type="entry name" value="LPS-ASSEMBLY PROTEIN"/>
    <property type="match status" value="1"/>
</dbReference>
<feature type="compositionally biased region" description="Polar residues" evidence="1">
    <location>
        <begin position="751"/>
        <end position="776"/>
    </location>
</feature>
<accession>A0A9D9HW19</accession>
<dbReference type="InterPro" id="IPR050218">
    <property type="entry name" value="LptD"/>
</dbReference>
<reference evidence="4" key="2">
    <citation type="journal article" date="2021" name="PeerJ">
        <title>Extensive microbial diversity within the chicken gut microbiome revealed by metagenomics and culture.</title>
        <authorList>
            <person name="Gilroy R."/>
            <person name="Ravi A."/>
            <person name="Getino M."/>
            <person name="Pursley I."/>
            <person name="Horton D.L."/>
            <person name="Alikhan N.F."/>
            <person name="Baker D."/>
            <person name="Gharbi K."/>
            <person name="Hall N."/>
            <person name="Watson M."/>
            <person name="Adriaenssens E.M."/>
            <person name="Foster-Nyarko E."/>
            <person name="Jarju S."/>
            <person name="Secka A."/>
            <person name="Antonio M."/>
            <person name="Oren A."/>
            <person name="Chaudhuri R.R."/>
            <person name="La Ragione R."/>
            <person name="Hildebrand F."/>
            <person name="Pallen M.J."/>
        </authorList>
    </citation>
    <scope>NUCLEOTIDE SEQUENCE</scope>
    <source>
        <strain evidence="4">G3-3990</strain>
    </source>
</reference>
<dbReference type="Pfam" id="PF19838">
    <property type="entry name" value="LptD_2"/>
    <property type="match status" value="1"/>
</dbReference>
<dbReference type="PANTHER" id="PTHR30189:SF1">
    <property type="entry name" value="LPS-ASSEMBLY PROTEIN LPTD"/>
    <property type="match status" value="1"/>
</dbReference>
<keyword evidence="2" id="KW-0732">Signal</keyword>
<evidence type="ECO:0000256" key="2">
    <source>
        <dbReference type="SAM" id="SignalP"/>
    </source>
</evidence>
<evidence type="ECO:0000256" key="1">
    <source>
        <dbReference type="SAM" id="MobiDB-lite"/>
    </source>
</evidence>
<feature type="domain" description="LPS-assembly protein LptD central" evidence="3">
    <location>
        <begin position="218"/>
        <end position="703"/>
    </location>
</feature>
<dbReference type="Proteomes" id="UP000823641">
    <property type="component" value="Unassembled WGS sequence"/>
</dbReference>
<evidence type="ECO:0000259" key="3">
    <source>
        <dbReference type="Pfam" id="PF19838"/>
    </source>
</evidence>
<proteinExistence type="predicted"/>
<feature type="chain" id="PRO_5038342399" evidence="2">
    <location>
        <begin position="27"/>
        <end position="914"/>
    </location>
</feature>
<organism evidence="4 5">
    <name type="scientific">Candidatus Gallipaludibacter merdavium</name>
    <dbReference type="NCBI Taxonomy" id="2840839"/>
    <lineage>
        <taxon>Bacteria</taxon>
        <taxon>Pseudomonadati</taxon>
        <taxon>Bacteroidota</taxon>
        <taxon>Bacteroidia</taxon>
        <taxon>Bacteroidales</taxon>
        <taxon>Candidatus Gallipaludibacter</taxon>
    </lineage>
</organism>